<keyword evidence="3" id="KW-1185">Reference proteome</keyword>
<dbReference type="AlphaFoldDB" id="A0A5N6M3W3"/>
<gene>
    <name evidence="2" type="ORF">E3N88_36352</name>
</gene>
<keyword evidence="1" id="KW-0812">Transmembrane</keyword>
<proteinExistence type="predicted"/>
<evidence type="ECO:0000313" key="2">
    <source>
        <dbReference type="EMBL" id="KAD3068472.1"/>
    </source>
</evidence>
<evidence type="ECO:0000256" key="1">
    <source>
        <dbReference type="SAM" id="Phobius"/>
    </source>
</evidence>
<dbReference type="EMBL" id="SZYD01000017">
    <property type="protein sequence ID" value="KAD3068472.1"/>
    <property type="molecule type" value="Genomic_DNA"/>
</dbReference>
<feature type="transmembrane region" description="Helical" evidence="1">
    <location>
        <begin position="86"/>
        <end position="113"/>
    </location>
</feature>
<name>A0A5N6M3W3_9ASTR</name>
<feature type="transmembrane region" description="Helical" evidence="1">
    <location>
        <begin position="53"/>
        <end position="80"/>
    </location>
</feature>
<organism evidence="2 3">
    <name type="scientific">Mikania micrantha</name>
    <name type="common">bitter vine</name>
    <dbReference type="NCBI Taxonomy" id="192012"/>
    <lineage>
        <taxon>Eukaryota</taxon>
        <taxon>Viridiplantae</taxon>
        <taxon>Streptophyta</taxon>
        <taxon>Embryophyta</taxon>
        <taxon>Tracheophyta</taxon>
        <taxon>Spermatophyta</taxon>
        <taxon>Magnoliopsida</taxon>
        <taxon>eudicotyledons</taxon>
        <taxon>Gunneridae</taxon>
        <taxon>Pentapetalae</taxon>
        <taxon>asterids</taxon>
        <taxon>campanulids</taxon>
        <taxon>Asterales</taxon>
        <taxon>Asteraceae</taxon>
        <taxon>Asteroideae</taxon>
        <taxon>Heliantheae alliance</taxon>
        <taxon>Eupatorieae</taxon>
        <taxon>Mikania</taxon>
    </lineage>
</organism>
<sequence>MLEGASLVCTLTISVVVLNPISLIELGHKARQDCGHLLSNDSSQFLHDGVIEVVVLLALLVLVLSVLVVLALVVLVFVVLALALVVLVFVVFVLLTLLVLLVSLPLLLAFVLLTTLRRGGMILQEFKMKRIRNNSRSSKNKILIVQMRVQAKSIKIAFPKEHF</sequence>
<dbReference type="Proteomes" id="UP000326396">
    <property type="component" value="Linkage Group LG7"/>
</dbReference>
<reference evidence="2 3" key="1">
    <citation type="submission" date="2019-05" db="EMBL/GenBank/DDBJ databases">
        <title>Mikania micrantha, genome provides insights into the molecular mechanism of rapid growth.</title>
        <authorList>
            <person name="Liu B."/>
        </authorList>
    </citation>
    <scope>NUCLEOTIDE SEQUENCE [LARGE SCALE GENOMIC DNA]</scope>
    <source>
        <strain evidence="2">NLD-2019</strain>
        <tissue evidence="2">Leaf</tissue>
    </source>
</reference>
<protein>
    <submittedName>
        <fullName evidence="2">Uncharacterized protein</fullName>
    </submittedName>
</protein>
<keyword evidence="1" id="KW-1133">Transmembrane helix</keyword>
<keyword evidence="1" id="KW-0472">Membrane</keyword>
<accession>A0A5N6M3W3</accession>
<comment type="caution">
    <text evidence="2">The sequence shown here is derived from an EMBL/GenBank/DDBJ whole genome shotgun (WGS) entry which is preliminary data.</text>
</comment>
<evidence type="ECO:0000313" key="3">
    <source>
        <dbReference type="Proteomes" id="UP000326396"/>
    </source>
</evidence>